<sequence>MHFHSFKFQIFYLHFSFSCFKLGGAFEECLFSVDLKKGLINLDSKSEVNNPKLATTLSWRHAANNGSSHASTDLERNGDGKAQDSEPPTPHSVLKMGLRDRSSSMEDPDGTLASVAQCIEQLRQSSSSVHEKEYSLRQLLDLIDSRENAFSAVGSHSQAVPVLVSLLRSGSLNVKIQAATVLGSLCKENELRVKVLLGGCIPPLLGLLKSNSTEGQIAAAKTIYAVSQGGARDHVGSKIFSTEGVVPVLWQQLRTGLKTGNVVESLLTGTLKNLSSNAEGFWNATIQAGGVDILVKLLATGQPSTLANVCFLLASVMMEDASVCSKVLNAEVTKQLLKLLGPGNDDLVRAEAAGALKSLSAQCKEARREIASSNGIPALINATIAPSKEYMQGECAQALQENAMCALANISGGLSYVISSLGQSLESCSSPTQTADTLGAIASALMIYDNKAESTKPSDPLVVEQTLLKQFKPRLPFLVQERTIEALASLYGNPILSTKLANSDGKHLLVGLITMAADEVQDELIKALLSLCKNEGSLWRALQGREGVQLLISLLGLSSEQQQECAVALLCLLSNENDESKWAITAAGGIPPLVQILETGSAKAKEDSARILKNLCNHSEDIRACVESADAVPALLWLLKNGSPNGKDIAAKTINHLIHKSDTTTISQLTALLTSDLPDSKVYVLDALRSMLCVAPLSDILREGSASGDAFDTMIMLLSATKEETQAKSASALAEIFEARKDLRGSSIAVKALCSSMKLLDFESENILMESSNCLAAIFLSINENKDVAAVAKDTLTPLVALANSSVFEVAERAIGAVANLILDIEIAKKVVAEEVILPATRVLHEGTISGKTHAAAAIARLLHSQKVNNAVIDCVNRAGTVLALISFLDSSASGSVDTSEALEALAILSRPEETGANIKPACAVLAEFPESIRPIVLCIANSTPTLQDKIIEILSRLCEDQPVVLGDTVASASECISSIAKRIISSTNVKVKIGGVALLICAAKENPQRLVEDLNISNLSANLTQSLVDILISAQPSLGNHGDDDNDKESISICRHTKEEANNHESKTGTSIIRGVDLAIWLLSILACHDEKNKIAIMKAGAIDVLADRISNCYSQYSQIDYKEDNSMWICALLLAILFQDRDIIRAHSTIKSVPALANLLKSEESANKYFAAQSIASLVCNGSRGTLLSVTNSGAASGLISLLGCADTDIQELLELSEEFSLVRYPDQVALEKLFRVDDIRVGATSRKAIPALVDLLKPIPDRPGAPFLALGLLTQLGRDCPPNKTVMVESGALEALTKYLSLGPQDATEEAATDLLGILFSSADIRKHDSAFGAVNQLVAVLRLGGRGARYSAAKALESLFSADHIRNADIARQAVQPLVEILNTGSEREQHAAIAALVGLLSENPSRALAVADVEMNAVDVLYRILSSNCSMDLKGDAAELCCALFGNTRIRSTAAAARCVEPLVSLLATEFSPAHHSVVRALDRLVDDEQLAELVAAHGAVIPLVSLLSGRNYVLHEAISRALVKLGKDRPACKMEMVKAGVIESILDILQEAPDYLLAAFAELLRILTNNATIAKGPRAAKVVEPLFLLLARHDFVPDGQHSAMQVLVNILEHPQCRADYSLTPHKVIEPLIPLLDSPISVVQQLAAELLSHLLLEEHLQKDPVTPKVIAPLIRILGSGIPLLQQRALKALVSIALTWPNEIAKEGGVVEISRVILQADPSLPHALWESAASVLSSILQFSSEFYLEVPVAVLVRLLRSGSESTVIGALNALLVLESDDGTSAEAMAESGAIEALLELLRSHQCEETAARLLEVLLNNVKIRETKVTKSAILPLSQYLLDPQTQAQHARLLATLALGDLFQNEALARSGDAVSACRALVNVLEDQPTEEMKVVAICALQNLVMYSRPNRRAVAEASGVQVVLDLIGSSNPETSVQAAMFIKLLFSNNTIQEYASSETVRAITATIEKDLWASGTVNEEYLKALNSLFSNFPRLRATEPATLSIPHLVTALKTGSEACQEAALEALFLLRQAWSACPAEVSRAQSIAAADAIPFLQYLIQSGPPRFQEKAEFLLQCLPGTLVVIVKRGNNMRQSVGIPSVYCKITLGNSPPKLTKVVSTGPNPEWEESFTWSFESPPKGQKLHISCKNKSKVGKSKFGKVTIQIDRVVMLGAVAGEYTLLPASKSGPPRNLEIEFQWSNKVSDTTTDTVQQ</sequence>
<proteinExistence type="predicted"/>
<dbReference type="InterPro" id="IPR000008">
    <property type="entry name" value="C2_dom"/>
</dbReference>
<dbReference type="CDD" id="cd00030">
    <property type="entry name" value="C2"/>
    <property type="match status" value="1"/>
</dbReference>
<keyword evidence="3" id="KW-0217">Developmental protein</keyword>
<evidence type="ECO:0000256" key="10">
    <source>
        <dbReference type="ARBA" id="ARBA00023212"/>
    </source>
</evidence>
<reference evidence="16 18" key="1">
    <citation type="journal article" date="2011" name="Nature">
        <title>The Medicago genome provides insight into the evolution of rhizobial symbioses.</title>
        <authorList>
            <person name="Young N.D."/>
            <person name="Debelle F."/>
            <person name="Oldroyd G.E."/>
            <person name="Geurts R."/>
            <person name="Cannon S.B."/>
            <person name="Udvardi M.K."/>
            <person name="Benedito V.A."/>
            <person name="Mayer K.F."/>
            <person name="Gouzy J."/>
            <person name="Schoof H."/>
            <person name="Van de Peer Y."/>
            <person name="Proost S."/>
            <person name="Cook D.R."/>
            <person name="Meyers B.C."/>
            <person name="Spannagl M."/>
            <person name="Cheung F."/>
            <person name="De Mita S."/>
            <person name="Krishnakumar V."/>
            <person name="Gundlach H."/>
            <person name="Zhou S."/>
            <person name="Mudge J."/>
            <person name="Bharti A.K."/>
            <person name="Murray J.D."/>
            <person name="Naoumkina M.A."/>
            <person name="Rosen B."/>
            <person name="Silverstein K.A."/>
            <person name="Tang H."/>
            <person name="Rombauts S."/>
            <person name="Zhao P.X."/>
            <person name="Zhou P."/>
            <person name="Barbe V."/>
            <person name="Bardou P."/>
            <person name="Bechner M."/>
            <person name="Bellec A."/>
            <person name="Berger A."/>
            <person name="Berges H."/>
            <person name="Bidwell S."/>
            <person name="Bisseling T."/>
            <person name="Choisne N."/>
            <person name="Couloux A."/>
            <person name="Denny R."/>
            <person name="Deshpande S."/>
            <person name="Dai X."/>
            <person name="Doyle J.J."/>
            <person name="Dudez A.M."/>
            <person name="Farmer A.D."/>
            <person name="Fouteau S."/>
            <person name="Franken C."/>
            <person name="Gibelin C."/>
            <person name="Gish J."/>
            <person name="Goldstein S."/>
            <person name="Gonzalez A.J."/>
            <person name="Green P.J."/>
            <person name="Hallab A."/>
            <person name="Hartog M."/>
            <person name="Hua A."/>
            <person name="Humphray S.J."/>
            <person name="Jeong D.H."/>
            <person name="Jing Y."/>
            <person name="Jocker A."/>
            <person name="Kenton S.M."/>
            <person name="Kim D.J."/>
            <person name="Klee K."/>
            <person name="Lai H."/>
            <person name="Lang C."/>
            <person name="Lin S."/>
            <person name="Macmil S.L."/>
            <person name="Magdelenat G."/>
            <person name="Matthews L."/>
            <person name="McCorrison J."/>
            <person name="Monaghan E.L."/>
            <person name="Mun J.H."/>
            <person name="Najar F.Z."/>
            <person name="Nicholson C."/>
            <person name="Noirot C."/>
            <person name="O'Bleness M."/>
            <person name="Paule C.R."/>
            <person name="Poulain J."/>
            <person name="Prion F."/>
            <person name="Qin B."/>
            <person name="Qu C."/>
            <person name="Retzel E.F."/>
            <person name="Riddle C."/>
            <person name="Sallet E."/>
            <person name="Samain S."/>
            <person name="Samson N."/>
            <person name="Sanders I."/>
            <person name="Saurat O."/>
            <person name="Scarpelli C."/>
            <person name="Schiex T."/>
            <person name="Segurens B."/>
            <person name="Severin A.J."/>
            <person name="Sherrier D.J."/>
            <person name="Shi R."/>
            <person name="Sims S."/>
            <person name="Singer S.R."/>
            <person name="Sinharoy S."/>
            <person name="Sterck L."/>
            <person name="Viollet A."/>
            <person name="Wang B.B."/>
            <person name="Wang K."/>
            <person name="Wang M."/>
            <person name="Wang X."/>
            <person name="Warfsmann J."/>
            <person name="Weissenbach J."/>
            <person name="White D.D."/>
            <person name="White J.D."/>
            <person name="Wiley G.B."/>
            <person name="Wincker P."/>
            <person name="Xing Y."/>
            <person name="Yang L."/>
            <person name="Yao Z."/>
            <person name="Ying F."/>
            <person name="Zhai J."/>
            <person name="Zhou L."/>
            <person name="Zuber A."/>
            <person name="Denarie J."/>
            <person name="Dixon R.A."/>
            <person name="May G.D."/>
            <person name="Schwartz D.C."/>
            <person name="Rogers J."/>
            <person name="Quetier F."/>
            <person name="Town C.D."/>
            <person name="Roe B.A."/>
        </authorList>
    </citation>
    <scope>NUCLEOTIDE SEQUENCE [LARGE SCALE GENOMIC DNA]</scope>
    <source>
        <strain evidence="16">A17</strain>
        <strain evidence="17 18">cv. Jemalong A17</strain>
    </source>
</reference>
<evidence type="ECO:0000256" key="9">
    <source>
        <dbReference type="ARBA" id="ARBA00023136"/>
    </source>
</evidence>
<keyword evidence="4" id="KW-1003">Cell membrane</keyword>
<dbReference type="InterPro" id="IPR044297">
    <property type="entry name" value="CSI1/2/3"/>
</dbReference>
<dbReference type="PANTHER" id="PTHR46369:SF3">
    <property type="entry name" value="CELLULOSE SYNTHASE-INTERACTIVE PROTEIN"/>
    <property type="match status" value="1"/>
</dbReference>
<evidence type="ECO:0000256" key="7">
    <source>
        <dbReference type="ARBA" id="ARBA00022737"/>
    </source>
</evidence>
<dbReference type="InterPro" id="IPR016024">
    <property type="entry name" value="ARM-type_fold"/>
</dbReference>
<dbReference type="Gene3D" id="2.60.40.150">
    <property type="entry name" value="C2 domain"/>
    <property type="match status" value="1"/>
</dbReference>
<evidence type="ECO:0000256" key="6">
    <source>
        <dbReference type="ARBA" id="ARBA00022604"/>
    </source>
</evidence>
<evidence type="ECO:0000256" key="11">
    <source>
        <dbReference type="ARBA" id="ARBA00023316"/>
    </source>
</evidence>
<keyword evidence="6" id="KW-0341">Growth regulation</keyword>
<evidence type="ECO:0000256" key="2">
    <source>
        <dbReference type="ARBA" id="ARBA00004413"/>
    </source>
</evidence>
<feature type="repeat" description="ARM" evidence="12">
    <location>
        <begin position="588"/>
        <end position="630"/>
    </location>
</feature>
<dbReference type="eggNOG" id="KOG0167">
    <property type="taxonomic scope" value="Eukaryota"/>
</dbReference>
<evidence type="ECO:0000256" key="3">
    <source>
        <dbReference type="ARBA" id="ARBA00022473"/>
    </source>
</evidence>
<evidence type="ECO:0000313" key="16">
    <source>
        <dbReference type="EMBL" id="AET04552.2"/>
    </source>
</evidence>
<evidence type="ECO:0000256" key="1">
    <source>
        <dbReference type="ARBA" id="ARBA00004245"/>
    </source>
</evidence>
<dbReference type="Proteomes" id="UP000002051">
    <property type="component" value="Chromosome 8"/>
</dbReference>
<gene>
    <name evidence="16" type="ordered locus">MTR_8g091470</name>
</gene>
<dbReference type="InterPro" id="IPR000225">
    <property type="entry name" value="Armadillo"/>
</dbReference>
<protein>
    <submittedName>
        <fullName evidence="16">Cellulose synthase-interactive protein</fullName>
    </submittedName>
</protein>
<dbReference type="EMBL" id="CM001224">
    <property type="protein sequence ID" value="AET04552.2"/>
    <property type="molecule type" value="Genomic_DNA"/>
</dbReference>
<feature type="compositionally biased region" description="Basic and acidic residues" evidence="13">
    <location>
        <begin position="72"/>
        <end position="84"/>
    </location>
</feature>
<keyword evidence="8" id="KW-0133">Cell shape</keyword>
<evidence type="ECO:0000256" key="13">
    <source>
        <dbReference type="SAM" id="MobiDB-lite"/>
    </source>
</evidence>
<accession>G7LAF3</accession>
<keyword evidence="9" id="KW-0472">Membrane</keyword>
<dbReference type="Gene3D" id="1.25.10.10">
    <property type="entry name" value="Leucine-rich Repeat Variant"/>
    <property type="match status" value="7"/>
</dbReference>
<dbReference type="GO" id="GO:0009664">
    <property type="term" value="P:plant-type cell wall organization"/>
    <property type="evidence" value="ECO:0007669"/>
    <property type="project" value="UniProtKB-ARBA"/>
</dbReference>
<dbReference type="PROSITE" id="PS50176">
    <property type="entry name" value="ARM_REPEAT"/>
    <property type="match status" value="1"/>
</dbReference>
<evidence type="ECO:0000256" key="12">
    <source>
        <dbReference type="PROSITE-ProRule" id="PRU00259"/>
    </source>
</evidence>
<dbReference type="EnsemblPlants" id="AET04552">
    <property type="protein sequence ID" value="AET04552"/>
    <property type="gene ID" value="MTR_8g091470"/>
</dbReference>
<dbReference type="InterPro" id="IPR035892">
    <property type="entry name" value="C2_domain_sf"/>
</dbReference>
<feature type="domain" description="C2" evidence="15">
    <location>
        <begin position="2065"/>
        <end position="2182"/>
    </location>
</feature>
<evidence type="ECO:0000259" key="15">
    <source>
        <dbReference type="PROSITE" id="PS50004"/>
    </source>
</evidence>
<keyword evidence="14" id="KW-0732">Signal</keyword>
<dbReference type="SUPFAM" id="SSF48371">
    <property type="entry name" value="ARM repeat"/>
    <property type="match status" value="5"/>
</dbReference>
<keyword evidence="10" id="KW-0206">Cytoskeleton</keyword>
<keyword evidence="11" id="KW-0961">Cell wall biogenesis/degradation</keyword>
<dbReference type="SMART" id="SM00239">
    <property type="entry name" value="C2"/>
    <property type="match status" value="1"/>
</dbReference>
<name>G7LAF3_MEDTR</name>
<evidence type="ECO:0000256" key="14">
    <source>
        <dbReference type="SAM" id="SignalP"/>
    </source>
</evidence>
<evidence type="ECO:0000313" key="18">
    <source>
        <dbReference type="Proteomes" id="UP000002051"/>
    </source>
</evidence>
<dbReference type="GO" id="GO:0009832">
    <property type="term" value="P:plant-type cell wall biogenesis"/>
    <property type="evidence" value="ECO:0007669"/>
    <property type="project" value="UniProtKB-ARBA"/>
</dbReference>
<comment type="subcellular location">
    <subcellularLocation>
        <location evidence="2">Cell membrane</location>
        <topology evidence="2">Peripheral membrane protein</topology>
        <orientation evidence="2">Cytoplasmic side</orientation>
    </subcellularLocation>
    <subcellularLocation>
        <location evidence="1">Cytoplasm</location>
        <location evidence="1">Cytoskeleton</location>
    </subcellularLocation>
</comment>
<dbReference type="GO" id="GO:0030244">
    <property type="term" value="P:cellulose biosynthetic process"/>
    <property type="evidence" value="ECO:0007669"/>
    <property type="project" value="UniProtKB-ARBA"/>
</dbReference>
<dbReference type="FunFam" id="2.60.40.150:FF:000170">
    <property type="entry name" value="Protein CELLULOSE SYNTHASE INTERACTIVE 1"/>
    <property type="match status" value="1"/>
</dbReference>
<dbReference type="GO" id="GO:0055028">
    <property type="term" value="C:cortical microtubule"/>
    <property type="evidence" value="ECO:0007669"/>
    <property type="project" value="UniProtKB-ARBA"/>
</dbReference>
<dbReference type="HOGENOM" id="CLU_233004_0_0_1"/>
<dbReference type="Pfam" id="PF25598">
    <property type="entry name" value="ARM_PUB"/>
    <property type="match status" value="1"/>
</dbReference>
<keyword evidence="7" id="KW-0677">Repeat</keyword>
<dbReference type="GO" id="GO:0008017">
    <property type="term" value="F:microtubule binding"/>
    <property type="evidence" value="ECO:0007669"/>
    <property type="project" value="InterPro"/>
</dbReference>
<dbReference type="PROSITE" id="PS50004">
    <property type="entry name" value="C2"/>
    <property type="match status" value="1"/>
</dbReference>
<dbReference type="GO" id="GO:0072699">
    <property type="term" value="P:protein localization to cortical microtubule cytoskeleton"/>
    <property type="evidence" value="ECO:0007669"/>
    <property type="project" value="UniProtKB-ARBA"/>
</dbReference>
<evidence type="ECO:0000256" key="5">
    <source>
        <dbReference type="ARBA" id="ARBA00022490"/>
    </source>
</evidence>
<dbReference type="Pfam" id="PF00514">
    <property type="entry name" value="Arm"/>
    <property type="match status" value="1"/>
</dbReference>
<feature type="region of interest" description="Disordered" evidence="13">
    <location>
        <begin position="64"/>
        <end position="109"/>
    </location>
</feature>
<feature type="signal peptide" evidence="14">
    <location>
        <begin position="1"/>
        <end position="25"/>
    </location>
</feature>
<reference evidence="16 18" key="2">
    <citation type="journal article" date="2014" name="BMC Genomics">
        <title>An improved genome release (version Mt4.0) for the model legume Medicago truncatula.</title>
        <authorList>
            <person name="Tang H."/>
            <person name="Krishnakumar V."/>
            <person name="Bidwell S."/>
            <person name="Rosen B."/>
            <person name="Chan A."/>
            <person name="Zhou S."/>
            <person name="Gentzbittel L."/>
            <person name="Childs K.L."/>
            <person name="Yandell M."/>
            <person name="Gundlach H."/>
            <person name="Mayer K.F."/>
            <person name="Schwartz D.C."/>
            <person name="Town C.D."/>
        </authorList>
    </citation>
    <scope>GENOME REANNOTATION</scope>
    <source>
        <strain evidence="17 18">cv. Jemalong A17</strain>
    </source>
</reference>
<keyword evidence="18" id="KW-1185">Reference proteome</keyword>
<dbReference type="GO" id="GO:0009653">
    <property type="term" value="P:anatomical structure morphogenesis"/>
    <property type="evidence" value="ECO:0007669"/>
    <property type="project" value="UniProtKB-ARBA"/>
</dbReference>
<dbReference type="Pfam" id="PF00168">
    <property type="entry name" value="C2"/>
    <property type="match status" value="1"/>
</dbReference>
<accession>A0A0C3Y5K9</accession>
<evidence type="ECO:0000313" key="17">
    <source>
        <dbReference type="EnsemblPlants" id="AET04552"/>
    </source>
</evidence>
<dbReference type="GO" id="GO:0051211">
    <property type="term" value="P:anisotropic cell growth"/>
    <property type="evidence" value="ECO:0007669"/>
    <property type="project" value="InterPro"/>
</dbReference>
<dbReference type="InterPro" id="IPR011989">
    <property type="entry name" value="ARM-like"/>
</dbReference>
<organism evidence="16 18">
    <name type="scientific">Medicago truncatula</name>
    <name type="common">Barrel medic</name>
    <name type="synonym">Medicago tribuloides</name>
    <dbReference type="NCBI Taxonomy" id="3880"/>
    <lineage>
        <taxon>Eukaryota</taxon>
        <taxon>Viridiplantae</taxon>
        <taxon>Streptophyta</taxon>
        <taxon>Embryophyta</taxon>
        <taxon>Tracheophyta</taxon>
        <taxon>Spermatophyta</taxon>
        <taxon>Magnoliopsida</taxon>
        <taxon>eudicotyledons</taxon>
        <taxon>Gunneridae</taxon>
        <taxon>Pentapetalae</taxon>
        <taxon>rosids</taxon>
        <taxon>fabids</taxon>
        <taxon>Fabales</taxon>
        <taxon>Fabaceae</taxon>
        <taxon>Papilionoideae</taxon>
        <taxon>50 kb inversion clade</taxon>
        <taxon>NPAAA clade</taxon>
        <taxon>Hologalegina</taxon>
        <taxon>IRL clade</taxon>
        <taxon>Trifolieae</taxon>
        <taxon>Medicago</taxon>
    </lineage>
</organism>
<dbReference type="FunFam" id="1.25.10.10:FF:000875">
    <property type="entry name" value="Protein CELLULOSE SYNTHASE INTERACTIVE 1"/>
    <property type="match status" value="1"/>
</dbReference>
<dbReference type="GO" id="GO:0008360">
    <property type="term" value="P:regulation of cell shape"/>
    <property type="evidence" value="ECO:0007669"/>
    <property type="project" value="UniProtKB-KW"/>
</dbReference>
<dbReference type="GO" id="GO:0005886">
    <property type="term" value="C:plasma membrane"/>
    <property type="evidence" value="ECO:0007669"/>
    <property type="project" value="UniProtKB-SubCell"/>
</dbReference>
<dbReference type="GO" id="GO:0010330">
    <property type="term" value="C:cellulose synthase complex"/>
    <property type="evidence" value="ECO:0007669"/>
    <property type="project" value="InterPro"/>
</dbReference>
<dbReference type="SMART" id="SM00185">
    <property type="entry name" value="ARM"/>
    <property type="match status" value="16"/>
</dbReference>
<evidence type="ECO:0000256" key="8">
    <source>
        <dbReference type="ARBA" id="ARBA00022960"/>
    </source>
</evidence>
<dbReference type="PaxDb" id="3880-AET04552"/>
<dbReference type="SUPFAM" id="SSF49562">
    <property type="entry name" value="C2 domain (Calcium/lipid-binding domain, CaLB)"/>
    <property type="match status" value="1"/>
</dbReference>
<evidence type="ECO:0000256" key="4">
    <source>
        <dbReference type="ARBA" id="ARBA00022475"/>
    </source>
</evidence>
<reference evidence="17" key="3">
    <citation type="submission" date="2015-04" db="UniProtKB">
        <authorList>
            <consortium name="EnsemblPlants"/>
        </authorList>
    </citation>
    <scope>IDENTIFICATION</scope>
    <source>
        <strain evidence="17">cv. Jemalong A17</strain>
    </source>
</reference>
<dbReference type="GO" id="GO:2001006">
    <property type="term" value="P:regulation of cellulose biosynthetic process"/>
    <property type="evidence" value="ECO:0007669"/>
    <property type="project" value="InterPro"/>
</dbReference>
<dbReference type="STRING" id="3880.G7LAF3"/>
<dbReference type="PROSITE" id="PS51257">
    <property type="entry name" value="PROKAR_LIPOPROTEIN"/>
    <property type="match status" value="1"/>
</dbReference>
<dbReference type="PANTHER" id="PTHR46369">
    <property type="entry name" value="PROTEIN CELLULOSE SYNTHASE INTERACTIVE 1"/>
    <property type="match status" value="1"/>
</dbReference>
<keyword evidence="5" id="KW-0963">Cytoplasm</keyword>
<feature type="chain" id="PRO_5014574147" evidence="14">
    <location>
        <begin position="26"/>
        <end position="2216"/>
    </location>
</feature>
<dbReference type="InterPro" id="IPR058678">
    <property type="entry name" value="ARM_PUB"/>
</dbReference>